<evidence type="ECO:0000256" key="10">
    <source>
        <dbReference type="ARBA" id="ARBA00048403"/>
    </source>
</evidence>
<keyword evidence="7" id="KW-0479">Metal-binding</keyword>
<keyword evidence="11" id="KW-0004">4Fe-4S</keyword>
<evidence type="ECO:0000256" key="7">
    <source>
        <dbReference type="ARBA" id="ARBA00022723"/>
    </source>
</evidence>
<dbReference type="InterPro" id="IPR042264">
    <property type="entry name" value="DPH1/DPH2_2"/>
</dbReference>
<dbReference type="InterPro" id="IPR035435">
    <property type="entry name" value="DPH1/DPH2_euk_archaea"/>
</dbReference>
<dbReference type="FunFam" id="3.40.50.11860:FF:000002">
    <property type="entry name" value="2-(3-amino-3-carboxypropyl)histidine synthase subunit 1"/>
    <property type="match status" value="1"/>
</dbReference>
<dbReference type="PIRSF" id="PIRSF004967">
    <property type="entry name" value="DPH1"/>
    <property type="match status" value="1"/>
</dbReference>
<evidence type="ECO:0000256" key="8">
    <source>
        <dbReference type="ARBA" id="ARBA00023004"/>
    </source>
</evidence>
<proteinExistence type="inferred from homology"/>
<dbReference type="GO" id="GO:0090560">
    <property type="term" value="F:2-(3-amino-3-carboxypropyl)histidine synthase activity"/>
    <property type="evidence" value="ECO:0007669"/>
    <property type="project" value="UniProtKB-UniRule"/>
</dbReference>
<sequence>MKDLALVVEETIPAREKRAISRKTNKIPDHIKEDEKLQGAMKHLPSNYNFEIPKTVWRIQEAKAECVALQMPEGLLLFATTISDIIQEFTGADTVIMGDVTYGACCVDDFTAEALGADFLVHYGHSCLIPVNQTSIPCLYVFVDIQIDLPYLVEVVKANIPRERGFALVSTIQFLPSIHALKQRLLEVEGYSRIRIPQCHPLSPGEILGCSAPRLDPSDVDLLVYVGDGRFHLEAAMIANPEIAAYKYDPYTCDLTEETYDHVAMRQTRGAAISRASEAEVFGLVLGTLGRQGSPKVLQTLEAQLKGQRRSTVTYLMSEIFPSKLQLVPKVQAWVQIACPRLSIDWGTAFARYVKGLCSYRNRA</sequence>
<dbReference type="PANTHER" id="PTHR10762">
    <property type="entry name" value="DIPHTHAMIDE BIOSYNTHESIS PROTEIN"/>
    <property type="match status" value="1"/>
</dbReference>
<evidence type="ECO:0000256" key="11">
    <source>
        <dbReference type="PIRNR" id="PIRNR004967"/>
    </source>
</evidence>
<keyword evidence="5 11" id="KW-0808">Transferase</keyword>
<dbReference type="EC" id="2.5.1.108" evidence="3 11"/>
<evidence type="ECO:0000256" key="6">
    <source>
        <dbReference type="ARBA" id="ARBA00022691"/>
    </source>
</evidence>
<reference evidence="12" key="1">
    <citation type="submission" date="2020-11" db="EMBL/GenBank/DDBJ databases">
        <authorList>
            <person name="Tran Van P."/>
        </authorList>
    </citation>
    <scope>NUCLEOTIDE SEQUENCE</scope>
</reference>
<evidence type="ECO:0000256" key="2">
    <source>
        <dbReference type="ARBA" id="ARBA00010173"/>
    </source>
</evidence>
<dbReference type="InterPro" id="IPR042265">
    <property type="entry name" value="DPH1/DPH2_3"/>
</dbReference>
<accession>A0A7R8WM89</accession>
<dbReference type="GO" id="GO:0017183">
    <property type="term" value="P:protein histidyl modification to diphthamide"/>
    <property type="evidence" value="ECO:0007669"/>
    <property type="project" value="UniProtKB-UniRule"/>
</dbReference>
<dbReference type="InterPro" id="IPR042263">
    <property type="entry name" value="DPH1/DPH2_1"/>
</dbReference>
<dbReference type="OrthoDB" id="1649088at2759"/>
<evidence type="ECO:0000256" key="9">
    <source>
        <dbReference type="ARBA" id="ARBA00023014"/>
    </source>
</evidence>
<dbReference type="InterPro" id="IPR016435">
    <property type="entry name" value="DPH1/DPH2"/>
</dbReference>
<evidence type="ECO:0000313" key="12">
    <source>
        <dbReference type="EMBL" id="CAD7234415.1"/>
    </source>
</evidence>
<dbReference type="Gene3D" id="3.40.50.11850">
    <property type="entry name" value="Diphthamide synthesis DPH1/DPH2 domain 2"/>
    <property type="match status" value="1"/>
</dbReference>
<dbReference type="Gene3D" id="3.40.50.11860">
    <property type="entry name" value="Diphthamide synthesis DPH1/DPH2 domain 3"/>
    <property type="match status" value="1"/>
</dbReference>
<dbReference type="UniPathway" id="UPA00559"/>
<dbReference type="FunFam" id="3.40.50.11840:FF:000001">
    <property type="entry name" value="2-(3-amino-3-carboxypropyl)histidine synthase subunit 1"/>
    <property type="match status" value="1"/>
</dbReference>
<organism evidence="12">
    <name type="scientific">Cyprideis torosa</name>
    <dbReference type="NCBI Taxonomy" id="163714"/>
    <lineage>
        <taxon>Eukaryota</taxon>
        <taxon>Metazoa</taxon>
        <taxon>Ecdysozoa</taxon>
        <taxon>Arthropoda</taxon>
        <taxon>Crustacea</taxon>
        <taxon>Oligostraca</taxon>
        <taxon>Ostracoda</taxon>
        <taxon>Podocopa</taxon>
        <taxon>Podocopida</taxon>
        <taxon>Cytherocopina</taxon>
        <taxon>Cytheroidea</taxon>
        <taxon>Cytherideidae</taxon>
        <taxon>Cyprideis</taxon>
    </lineage>
</organism>
<evidence type="ECO:0000256" key="3">
    <source>
        <dbReference type="ARBA" id="ARBA00012221"/>
    </source>
</evidence>
<dbReference type="Gene3D" id="3.40.50.11840">
    <property type="entry name" value="Diphthamide synthesis DPH1/DPH2 domain 1"/>
    <property type="match status" value="1"/>
</dbReference>
<dbReference type="GO" id="GO:0051539">
    <property type="term" value="F:4 iron, 4 sulfur cluster binding"/>
    <property type="evidence" value="ECO:0007669"/>
    <property type="project" value="UniProtKB-UniRule"/>
</dbReference>
<keyword evidence="8" id="KW-0408">Iron</keyword>
<evidence type="ECO:0000256" key="4">
    <source>
        <dbReference type="ARBA" id="ARBA00021915"/>
    </source>
</evidence>
<comment type="pathway">
    <text evidence="1 11">Protein modification; peptidyl-diphthamide biosynthesis.</text>
</comment>
<keyword evidence="9" id="KW-0411">Iron-sulfur</keyword>
<dbReference type="Pfam" id="PF01866">
    <property type="entry name" value="Diphthamide_syn"/>
    <property type="match status" value="1"/>
</dbReference>
<dbReference type="PANTHER" id="PTHR10762:SF1">
    <property type="entry name" value="2-(3-AMINO-3-CARBOXYPROPYL)HISTIDINE SYNTHASE SUBUNIT 1"/>
    <property type="match status" value="1"/>
</dbReference>
<evidence type="ECO:0000256" key="5">
    <source>
        <dbReference type="ARBA" id="ARBA00022679"/>
    </source>
</evidence>
<dbReference type="AlphaFoldDB" id="A0A7R8WM89"/>
<dbReference type="EMBL" id="OB668636">
    <property type="protein sequence ID" value="CAD7234415.1"/>
    <property type="molecule type" value="Genomic_DNA"/>
</dbReference>
<name>A0A7R8WM89_9CRUS</name>
<comment type="similarity">
    <text evidence="2 11">Belongs to the DPH1/DPH2 family. DPH1 subfamily.</text>
</comment>
<protein>
    <recommendedName>
        <fullName evidence="4 11">2-(3-amino-3-carboxypropyl)histidine synthase subunit 1</fullName>
        <ecNumber evidence="3 11">2.5.1.108</ecNumber>
    </recommendedName>
</protein>
<comment type="cofactor">
    <cofactor evidence="11">
        <name>[4Fe-4S] cluster</name>
        <dbReference type="ChEBI" id="CHEBI:49883"/>
    </cofactor>
    <text evidence="11">Binds 1 [4Fe-4S] cluster per subunit. The cluster is coordinated with 3 cysteines and an exchangeable S-adenosyl-L-methionine.</text>
</comment>
<dbReference type="FunFam" id="3.40.50.11850:FF:000001">
    <property type="entry name" value="2-(3-amino-3-carboxypropyl)histidine synthase subunit 1"/>
    <property type="match status" value="1"/>
</dbReference>
<keyword evidence="6 11" id="KW-0949">S-adenosyl-L-methionine</keyword>
<comment type="function">
    <text evidence="11">Catalyzes the first step of diphthamide biosynthesis, a post-translational modification of histidine which occurs in elongation factor 2.</text>
</comment>
<dbReference type="SFLD" id="SFLDS00032">
    <property type="entry name" value="Radical_SAM_3-amino-3-carboxyp"/>
    <property type="match status" value="1"/>
</dbReference>
<gene>
    <name evidence="12" type="ORF">CTOB1V02_LOCUS12231</name>
</gene>
<evidence type="ECO:0000256" key="1">
    <source>
        <dbReference type="ARBA" id="ARBA00005156"/>
    </source>
</evidence>
<dbReference type="GO" id="GO:0046872">
    <property type="term" value="F:metal ion binding"/>
    <property type="evidence" value="ECO:0007669"/>
    <property type="project" value="UniProtKB-KW"/>
</dbReference>
<comment type="catalytic activity">
    <reaction evidence="10 11">
        <text>L-histidyl-[translation elongation factor 2] + S-adenosyl-L-methionine = 2-[(3S)-amino-3-carboxypropyl]-L-histidyl-[translation elongation factor 2] + S-methyl-5'-thioadenosine + H(+)</text>
        <dbReference type="Rhea" id="RHEA:36783"/>
        <dbReference type="Rhea" id="RHEA-COMP:9748"/>
        <dbReference type="Rhea" id="RHEA-COMP:9749"/>
        <dbReference type="ChEBI" id="CHEBI:15378"/>
        <dbReference type="ChEBI" id="CHEBI:17509"/>
        <dbReference type="ChEBI" id="CHEBI:29979"/>
        <dbReference type="ChEBI" id="CHEBI:59789"/>
        <dbReference type="ChEBI" id="CHEBI:73995"/>
        <dbReference type="EC" id="2.5.1.108"/>
    </reaction>
</comment>
<dbReference type="NCBIfam" id="TIGR00322">
    <property type="entry name" value="diphth2_R"/>
    <property type="match status" value="1"/>
</dbReference>